<gene>
    <name evidence="5" type="ORF">K470DRAFT_259132</name>
</gene>
<dbReference type="EMBL" id="MU005997">
    <property type="protein sequence ID" value="KAF2859103.1"/>
    <property type="molecule type" value="Genomic_DNA"/>
</dbReference>
<name>A0A6A7BVD6_9PEZI</name>
<dbReference type="SMART" id="SM01328">
    <property type="entry name" value="zf-3CxxC"/>
    <property type="match status" value="1"/>
</dbReference>
<accession>A0A6A7BVD6</accession>
<evidence type="ECO:0000313" key="6">
    <source>
        <dbReference type="Proteomes" id="UP000799421"/>
    </source>
</evidence>
<keyword evidence="1" id="KW-0479">Metal-binding</keyword>
<dbReference type="OrthoDB" id="8121437at2759"/>
<evidence type="ECO:0000259" key="4">
    <source>
        <dbReference type="SMART" id="SM01328"/>
    </source>
</evidence>
<proteinExistence type="predicted"/>
<keyword evidence="3" id="KW-0862">Zinc</keyword>
<evidence type="ECO:0000256" key="1">
    <source>
        <dbReference type="ARBA" id="ARBA00022723"/>
    </source>
</evidence>
<dbReference type="GO" id="GO:0008270">
    <property type="term" value="F:zinc ion binding"/>
    <property type="evidence" value="ECO:0007669"/>
    <property type="project" value="UniProtKB-KW"/>
</dbReference>
<evidence type="ECO:0000256" key="3">
    <source>
        <dbReference type="ARBA" id="ARBA00022833"/>
    </source>
</evidence>
<protein>
    <recommendedName>
        <fullName evidence="4">3CxxC-type domain-containing protein</fullName>
    </recommendedName>
</protein>
<evidence type="ECO:0000256" key="2">
    <source>
        <dbReference type="ARBA" id="ARBA00022771"/>
    </source>
</evidence>
<organism evidence="5 6">
    <name type="scientific">Piedraia hortae CBS 480.64</name>
    <dbReference type="NCBI Taxonomy" id="1314780"/>
    <lineage>
        <taxon>Eukaryota</taxon>
        <taxon>Fungi</taxon>
        <taxon>Dikarya</taxon>
        <taxon>Ascomycota</taxon>
        <taxon>Pezizomycotina</taxon>
        <taxon>Dothideomycetes</taxon>
        <taxon>Dothideomycetidae</taxon>
        <taxon>Capnodiales</taxon>
        <taxon>Piedraiaceae</taxon>
        <taxon>Piedraia</taxon>
    </lineage>
</organism>
<keyword evidence="6" id="KW-1185">Reference proteome</keyword>
<keyword evidence="2" id="KW-0863">Zinc-finger</keyword>
<feature type="domain" description="3CxxC-type" evidence="4">
    <location>
        <begin position="45"/>
        <end position="145"/>
    </location>
</feature>
<dbReference type="Proteomes" id="UP000799421">
    <property type="component" value="Unassembled WGS sequence"/>
</dbReference>
<dbReference type="InterPro" id="IPR027377">
    <property type="entry name" value="ZAR1/RTP1-5-like_Znf-3CxxC"/>
</dbReference>
<dbReference type="Pfam" id="PF13695">
    <property type="entry name" value="Zn_ribbon_3CxxC"/>
    <property type="match status" value="1"/>
</dbReference>
<reference evidence="5" key="1">
    <citation type="journal article" date="2020" name="Stud. Mycol.">
        <title>101 Dothideomycetes genomes: a test case for predicting lifestyles and emergence of pathogens.</title>
        <authorList>
            <person name="Haridas S."/>
            <person name="Albert R."/>
            <person name="Binder M."/>
            <person name="Bloem J."/>
            <person name="Labutti K."/>
            <person name="Salamov A."/>
            <person name="Andreopoulos B."/>
            <person name="Baker S."/>
            <person name="Barry K."/>
            <person name="Bills G."/>
            <person name="Bluhm B."/>
            <person name="Cannon C."/>
            <person name="Castanera R."/>
            <person name="Culley D."/>
            <person name="Daum C."/>
            <person name="Ezra D."/>
            <person name="Gonzalez J."/>
            <person name="Henrissat B."/>
            <person name="Kuo A."/>
            <person name="Liang C."/>
            <person name="Lipzen A."/>
            <person name="Lutzoni F."/>
            <person name="Magnuson J."/>
            <person name="Mondo S."/>
            <person name="Nolan M."/>
            <person name="Ohm R."/>
            <person name="Pangilinan J."/>
            <person name="Park H.-J."/>
            <person name="Ramirez L."/>
            <person name="Alfaro M."/>
            <person name="Sun H."/>
            <person name="Tritt A."/>
            <person name="Yoshinaga Y."/>
            <person name="Zwiers L.-H."/>
            <person name="Turgeon B."/>
            <person name="Goodwin S."/>
            <person name="Spatafora J."/>
            <person name="Crous P."/>
            <person name="Grigoriev I."/>
        </authorList>
    </citation>
    <scope>NUCLEOTIDE SEQUENCE</scope>
    <source>
        <strain evidence="5">CBS 480.64</strain>
    </source>
</reference>
<dbReference type="AlphaFoldDB" id="A0A6A7BVD6"/>
<sequence length="167" mass="19257">MKSKAWAMYSNFHRAVSDLLEEDNLDFTFNPNDNPRGVIKYYDTNIVGKFECTNPSCGSSGWSSGKVAITIRLYPNERYNARVYNQRCKKCMTLGRPTIDENVYVERVVYRLKKWAGVKNLEELVYSHRNTQPHKSALCEGCKNGHCKAQSWDEDDDVVGLMNRLTM</sequence>
<evidence type="ECO:0000313" key="5">
    <source>
        <dbReference type="EMBL" id="KAF2859103.1"/>
    </source>
</evidence>